<dbReference type="PROSITE" id="PS50240">
    <property type="entry name" value="TRYPSIN_DOM"/>
    <property type="match status" value="1"/>
</dbReference>
<evidence type="ECO:0000313" key="3">
    <source>
        <dbReference type="Proteomes" id="UP000759131"/>
    </source>
</evidence>
<accession>A0A7R9L3V8</accession>
<dbReference type="InterPro" id="IPR033116">
    <property type="entry name" value="TRYPSIN_SER"/>
</dbReference>
<dbReference type="InterPro" id="IPR036034">
    <property type="entry name" value="PDZ_sf"/>
</dbReference>
<sequence length="269" mass="29727">MLYFITPEYERNQWRPFDLGLIRLNTAIPLDGTSGVTGINAICLPEEWLVNEEKEYVILNGFGFADNNGMGSGVQRIGFARIEKAYIDPNNTLQRNAALYARRIPFPTGSATCKGDSGSPIVQYVNGVAVVIGIISGSDKNPGKFCVAFFKKFTSVESGPTLGAEIYWLTPELRQWLKQYRQVPDVNGVLIYDFLDDNNDHWANTGVRRYDVITAINGSDVRSLDDLYQAVDELKISGVMNVVVNSDGVVRRLVLQPTVGPQIAPSVCV</sequence>
<protein>
    <recommendedName>
        <fullName evidence="1">Peptidase S1 domain-containing protein</fullName>
    </recommendedName>
</protein>
<reference evidence="2" key="1">
    <citation type="submission" date="2020-11" db="EMBL/GenBank/DDBJ databases">
        <authorList>
            <person name="Tran Van P."/>
        </authorList>
    </citation>
    <scope>NUCLEOTIDE SEQUENCE</scope>
</reference>
<dbReference type="InterPro" id="IPR043504">
    <property type="entry name" value="Peptidase_S1_PA_chymotrypsin"/>
</dbReference>
<organism evidence="2">
    <name type="scientific">Medioppia subpectinata</name>
    <dbReference type="NCBI Taxonomy" id="1979941"/>
    <lineage>
        <taxon>Eukaryota</taxon>
        <taxon>Metazoa</taxon>
        <taxon>Ecdysozoa</taxon>
        <taxon>Arthropoda</taxon>
        <taxon>Chelicerata</taxon>
        <taxon>Arachnida</taxon>
        <taxon>Acari</taxon>
        <taxon>Acariformes</taxon>
        <taxon>Sarcoptiformes</taxon>
        <taxon>Oribatida</taxon>
        <taxon>Brachypylina</taxon>
        <taxon>Oppioidea</taxon>
        <taxon>Oppiidae</taxon>
        <taxon>Medioppia</taxon>
    </lineage>
</organism>
<dbReference type="GO" id="GO:0004252">
    <property type="term" value="F:serine-type endopeptidase activity"/>
    <property type="evidence" value="ECO:0007669"/>
    <property type="project" value="InterPro"/>
</dbReference>
<dbReference type="PROSITE" id="PS00135">
    <property type="entry name" value="TRYPSIN_SER"/>
    <property type="match status" value="1"/>
</dbReference>
<dbReference type="GO" id="GO:0006508">
    <property type="term" value="P:proteolysis"/>
    <property type="evidence" value="ECO:0007669"/>
    <property type="project" value="InterPro"/>
</dbReference>
<feature type="domain" description="Peptidase S1" evidence="1">
    <location>
        <begin position="1"/>
        <end position="182"/>
    </location>
</feature>
<name>A0A7R9L3V8_9ACAR</name>
<dbReference type="AlphaFoldDB" id="A0A7R9L3V8"/>
<dbReference type="InterPro" id="IPR001254">
    <property type="entry name" value="Trypsin_dom"/>
</dbReference>
<dbReference type="Gene3D" id="2.40.10.10">
    <property type="entry name" value="Trypsin-like serine proteases"/>
    <property type="match status" value="1"/>
</dbReference>
<dbReference type="Pfam" id="PF00089">
    <property type="entry name" value="Trypsin"/>
    <property type="match status" value="1"/>
</dbReference>
<proteinExistence type="predicted"/>
<dbReference type="OrthoDB" id="10061449at2759"/>
<gene>
    <name evidence="2" type="ORF">OSB1V03_LOCUS14784</name>
</gene>
<dbReference type="SUPFAM" id="SSF50156">
    <property type="entry name" value="PDZ domain-like"/>
    <property type="match status" value="1"/>
</dbReference>
<dbReference type="EMBL" id="OC869111">
    <property type="protein sequence ID" value="CAD7634388.1"/>
    <property type="molecule type" value="Genomic_DNA"/>
</dbReference>
<keyword evidence="3" id="KW-1185">Reference proteome</keyword>
<dbReference type="SUPFAM" id="SSF50494">
    <property type="entry name" value="Trypsin-like serine proteases"/>
    <property type="match status" value="1"/>
</dbReference>
<dbReference type="Proteomes" id="UP000759131">
    <property type="component" value="Unassembled WGS sequence"/>
</dbReference>
<dbReference type="Gene3D" id="2.30.42.10">
    <property type="match status" value="1"/>
</dbReference>
<evidence type="ECO:0000259" key="1">
    <source>
        <dbReference type="PROSITE" id="PS50240"/>
    </source>
</evidence>
<dbReference type="InterPro" id="IPR009003">
    <property type="entry name" value="Peptidase_S1_PA"/>
</dbReference>
<evidence type="ECO:0000313" key="2">
    <source>
        <dbReference type="EMBL" id="CAD7634388.1"/>
    </source>
</evidence>
<dbReference type="EMBL" id="CAJPIZ010014536">
    <property type="protein sequence ID" value="CAG2114818.1"/>
    <property type="molecule type" value="Genomic_DNA"/>
</dbReference>